<dbReference type="EMBL" id="QQXL01000001">
    <property type="protein sequence ID" value="RKW71541.1"/>
    <property type="molecule type" value="Genomic_DNA"/>
</dbReference>
<dbReference type="InterPro" id="IPR008030">
    <property type="entry name" value="NmrA-like"/>
</dbReference>
<evidence type="ECO:0000313" key="3">
    <source>
        <dbReference type="Proteomes" id="UP000273119"/>
    </source>
</evidence>
<evidence type="ECO:0000313" key="2">
    <source>
        <dbReference type="EMBL" id="RKW71541.1"/>
    </source>
</evidence>
<accession>A0A496PLX1</accession>
<proteinExistence type="predicted"/>
<dbReference type="InterPro" id="IPR051604">
    <property type="entry name" value="Ergot_Alk_Oxidoreductase"/>
</dbReference>
<dbReference type="Pfam" id="PF05368">
    <property type="entry name" value="NmrA"/>
    <property type="match status" value="1"/>
</dbReference>
<dbReference type="RefSeq" id="WP_121483804.1">
    <property type="nucleotide sequence ID" value="NZ_QQXL01000001.1"/>
</dbReference>
<dbReference type="SUPFAM" id="SSF51735">
    <property type="entry name" value="NAD(P)-binding Rossmann-fold domains"/>
    <property type="match status" value="1"/>
</dbReference>
<reference evidence="2 3" key="1">
    <citation type="submission" date="2018-07" db="EMBL/GenBank/DDBJ databases">
        <title>Arthrobacter sp. nov., isolated from raw cow's milk with high bacterial count.</title>
        <authorList>
            <person name="Hahne J."/>
            <person name="Isele D."/>
            <person name="Lipski A."/>
        </authorList>
    </citation>
    <scope>NUCLEOTIDE SEQUENCE [LARGE SCALE GENOMIC DNA]</scope>
    <source>
        <strain evidence="2 3">JZ R-183</strain>
    </source>
</reference>
<comment type="caution">
    <text evidence="2">The sequence shown here is derived from an EMBL/GenBank/DDBJ whole genome shotgun (WGS) entry which is preliminary data.</text>
</comment>
<dbReference type="PANTHER" id="PTHR43162:SF1">
    <property type="entry name" value="PRESTALK A DIFFERENTIATION PROTEIN A"/>
    <property type="match status" value="1"/>
</dbReference>
<evidence type="ECO:0000259" key="1">
    <source>
        <dbReference type="Pfam" id="PF05368"/>
    </source>
</evidence>
<dbReference type="AlphaFoldDB" id="A0A496PLX1"/>
<dbReference type="Gene3D" id="3.40.50.720">
    <property type="entry name" value="NAD(P)-binding Rossmann-like Domain"/>
    <property type="match status" value="1"/>
</dbReference>
<dbReference type="Proteomes" id="UP000273119">
    <property type="component" value="Unassembled WGS sequence"/>
</dbReference>
<protein>
    <submittedName>
        <fullName evidence="2">Hydroxylase</fullName>
    </submittedName>
</protein>
<sequence>MTYIVHGATGAQGSPVLSALTAAGKQAVAAVRTPAGLPDGVTSVAVDLADAKALTAAYTGADGVFVHLPMGGAESAPAYVEAITAAVAAARPGRVVISTSGQIVDQPGTALQAPDESPIATLIRNITETGVSTAVVAPRLYLENLLLPMVAGPAQEEGVLRYPLPESFPVSWSSHLDVADVVVKLLTDTTVTGTVAIGHLPGLTGPDLAKGFTEQLGREVQFQAITPDQFGELIQPLFGAEASAPVVGLYQALNAQEGNVIAESNSAQTLLGLNPRTVSAWLSEVLSA</sequence>
<organism evidence="2 3">
    <name type="scientific">Galactobacter caseinivorans</name>
    <dbReference type="NCBI Taxonomy" id="2676123"/>
    <lineage>
        <taxon>Bacteria</taxon>
        <taxon>Bacillati</taxon>
        <taxon>Actinomycetota</taxon>
        <taxon>Actinomycetes</taxon>
        <taxon>Micrococcales</taxon>
        <taxon>Micrococcaceae</taxon>
        <taxon>Galactobacter</taxon>
    </lineage>
</organism>
<keyword evidence="3" id="KW-1185">Reference proteome</keyword>
<dbReference type="PANTHER" id="PTHR43162">
    <property type="match status" value="1"/>
</dbReference>
<name>A0A496PLX1_9MICC</name>
<dbReference type="InterPro" id="IPR036291">
    <property type="entry name" value="NAD(P)-bd_dom_sf"/>
</dbReference>
<feature type="domain" description="NmrA-like" evidence="1">
    <location>
        <begin position="4"/>
        <end position="281"/>
    </location>
</feature>
<gene>
    <name evidence="2" type="ORF">DWQ67_01455</name>
</gene>